<dbReference type="AlphaFoldDB" id="A0A5D8Q814"/>
<evidence type="ECO:0000256" key="1">
    <source>
        <dbReference type="ARBA" id="ARBA00001933"/>
    </source>
</evidence>
<dbReference type="Pfam" id="PF00202">
    <property type="entry name" value="Aminotran_3"/>
    <property type="match status" value="1"/>
</dbReference>
<dbReference type="InterPro" id="IPR015422">
    <property type="entry name" value="PyrdxlP-dep_Trfase_small"/>
</dbReference>
<evidence type="ECO:0000313" key="6">
    <source>
        <dbReference type="Proteomes" id="UP000322976"/>
    </source>
</evidence>
<dbReference type="GO" id="GO:0008483">
    <property type="term" value="F:transaminase activity"/>
    <property type="evidence" value="ECO:0007669"/>
    <property type="project" value="UniProtKB-KW"/>
</dbReference>
<name>A0A5D8Q814_9THEO</name>
<keyword evidence="3 4" id="KW-0663">Pyridoxal phosphate</keyword>
<dbReference type="PIRSF" id="PIRSF000521">
    <property type="entry name" value="Transaminase_4ab_Lys_Orn"/>
    <property type="match status" value="1"/>
</dbReference>
<comment type="cofactor">
    <cofactor evidence="1">
        <name>pyridoxal 5'-phosphate</name>
        <dbReference type="ChEBI" id="CHEBI:597326"/>
    </cofactor>
</comment>
<dbReference type="PANTHER" id="PTHR11986:SF58">
    <property type="entry name" value="LEUCINE_METHIONINE RACEMASE"/>
    <property type="match status" value="1"/>
</dbReference>
<dbReference type="CDD" id="cd00610">
    <property type="entry name" value="OAT_like"/>
    <property type="match status" value="1"/>
</dbReference>
<dbReference type="InterPro" id="IPR050103">
    <property type="entry name" value="Class-III_PLP-dep_AT"/>
</dbReference>
<evidence type="ECO:0000256" key="2">
    <source>
        <dbReference type="ARBA" id="ARBA00008954"/>
    </source>
</evidence>
<evidence type="ECO:0000256" key="3">
    <source>
        <dbReference type="ARBA" id="ARBA00022898"/>
    </source>
</evidence>
<dbReference type="InterPro" id="IPR015421">
    <property type="entry name" value="PyrdxlP-dep_Trfase_major"/>
</dbReference>
<dbReference type="GO" id="GO:0030170">
    <property type="term" value="F:pyridoxal phosphate binding"/>
    <property type="evidence" value="ECO:0007669"/>
    <property type="project" value="InterPro"/>
</dbReference>
<protein>
    <submittedName>
        <fullName evidence="5">Aminotransferase class III-fold pyridoxal phosphate-dependent enzyme</fullName>
    </submittedName>
</protein>
<dbReference type="SUPFAM" id="SSF53383">
    <property type="entry name" value="PLP-dependent transferases"/>
    <property type="match status" value="1"/>
</dbReference>
<dbReference type="InterPro" id="IPR005814">
    <property type="entry name" value="Aminotrans_3"/>
</dbReference>
<comment type="caution">
    <text evidence="5">The sequence shown here is derived from an EMBL/GenBank/DDBJ whole genome shotgun (WGS) entry which is preliminary data.</text>
</comment>
<organism evidence="5 6">
    <name type="scientific">Calorimonas adulescens</name>
    <dbReference type="NCBI Taxonomy" id="2606906"/>
    <lineage>
        <taxon>Bacteria</taxon>
        <taxon>Bacillati</taxon>
        <taxon>Bacillota</taxon>
        <taxon>Clostridia</taxon>
        <taxon>Thermoanaerobacterales</taxon>
        <taxon>Thermoanaerobacteraceae</taxon>
        <taxon>Calorimonas</taxon>
    </lineage>
</organism>
<evidence type="ECO:0000313" key="5">
    <source>
        <dbReference type="EMBL" id="TZE80895.1"/>
    </source>
</evidence>
<dbReference type="EMBL" id="VTPS01000021">
    <property type="protein sequence ID" value="TZE80895.1"/>
    <property type="molecule type" value="Genomic_DNA"/>
</dbReference>
<keyword evidence="6" id="KW-1185">Reference proteome</keyword>
<sequence length="450" mass="50294">MDKKDLEILEELYPGVKDAPMTSEYWAERAKKIIGISTQDRGIYPVLDHTGAKGNRLKDIEGNEYLDVTSGVAVRAIGFRNPDMVVFEEKIKDVAEEFPCQDFDAIPQTLLAEKLASIAPGNWDKQVFFTTSGARAVETAIKSVIDRTHKFRFVGFRPTFHGRTGYAISFTASKSTQRNYFPQALPIVRVPYAYCYRCPYHMTPEECKEEAYCVNEIRRALEQEGTDIAGILFEPISGEGGIIVPPASFVKGLRQVADEYAAELICDEVQAGIGRTGKWWAVENYDVAPDTICTAKALGAGYPMGATIGRSPMFTKGSRHSETFSAEPRMALMSLFMINYIEKHNLMENAKSVGAYMLARLNEMKNKYEIIGDARGIGLMMGIEIVENKRTKKISPEKRDEILYNAVNKERLMILGAGTSSIRLLPALNYTMDEAEDALNRLERAIQAVK</sequence>
<keyword evidence="5" id="KW-0808">Transferase</keyword>
<evidence type="ECO:0000256" key="4">
    <source>
        <dbReference type="RuleBase" id="RU003560"/>
    </source>
</evidence>
<gene>
    <name evidence="5" type="ORF">FWJ32_11410</name>
</gene>
<accession>A0A5D8Q814</accession>
<dbReference type="InterPro" id="IPR015424">
    <property type="entry name" value="PyrdxlP-dep_Trfase"/>
</dbReference>
<dbReference type="PANTHER" id="PTHR11986">
    <property type="entry name" value="AMINOTRANSFERASE CLASS III"/>
    <property type="match status" value="1"/>
</dbReference>
<dbReference type="Gene3D" id="3.90.1150.10">
    <property type="entry name" value="Aspartate Aminotransferase, domain 1"/>
    <property type="match status" value="1"/>
</dbReference>
<reference evidence="5 6" key="1">
    <citation type="submission" date="2019-08" db="EMBL/GenBank/DDBJ databases">
        <title>Calorimonas adulescens gen. nov., sp. nov., an anaerobic thermophilic bacterium from Sakhalin hot spring.</title>
        <authorList>
            <person name="Khomyakova M.A."/>
            <person name="Merkel A.Y."/>
            <person name="Novikov A."/>
            <person name="Bonch-Osmolovskaya E.A."/>
            <person name="Slobodkin A.I."/>
        </authorList>
    </citation>
    <scope>NUCLEOTIDE SEQUENCE [LARGE SCALE GENOMIC DNA]</scope>
    <source>
        <strain evidence="5 6">A05MB</strain>
    </source>
</reference>
<comment type="similarity">
    <text evidence="2 4">Belongs to the class-III pyridoxal-phosphate-dependent aminotransferase family.</text>
</comment>
<proteinExistence type="inferred from homology"/>
<dbReference type="GO" id="GO:0042802">
    <property type="term" value="F:identical protein binding"/>
    <property type="evidence" value="ECO:0007669"/>
    <property type="project" value="TreeGrafter"/>
</dbReference>
<dbReference type="Gene3D" id="3.40.640.10">
    <property type="entry name" value="Type I PLP-dependent aspartate aminotransferase-like (Major domain)"/>
    <property type="match status" value="1"/>
</dbReference>
<dbReference type="RefSeq" id="WP_149546087.1">
    <property type="nucleotide sequence ID" value="NZ_VTPS01000021.1"/>
</dbReference>
<keyword evidence="5" id="KW-0032">Aminotransferase</keyword>
<dbReference type="Proteomes" id="UP000322976">
    <property type="component" value="Unassembled WGS sequence"/>
</dbReference>